<proteinExistence type="predicted"/>
<evidence type="ECO:0000313" key="2">
    <source>
        <dbReference type="Proteomes" id="UP000523007"/>
    </source>
</evidence>
<protein>
    <recommendedName>
        <fullName evidence="3">DUF3558 domain-containing protein</fullName>
    </recommendedName>
</protein>
<gene>
    <name evidence="1" type="ORF">F4561_003942</name>
</gene>
<organism evidence="1 2">
    <name type="scientific">Lipingzhangella halophila</name>
    <dbReference type="NCBI Taxonomy" id="1783352"/>
    <lineage>
        <taxon>Bacteria</taxon>
        <taxon>Bacillati</taxon>
        <taxon>Actinomycetota</taxon>
        <taxon>Actinomycetes</taxon>
        <taxon>Streptosporangiales</taxon>
        <taxon>Nocardiopsidaceae</taxon>
        <taxon>Lipingzhangella</taxon>
    </lineage>
</organism>
<keyword evidence="2" id="KW-1185">Reference proteome</keyword>
<accession>A0A7W7RJH4</accession>
<comment type="caution">
    <text evidence="1">The sequence shown here is derived from an EMBL/GenBank/DDBJ whole genome shotgun (WGS) entry which is preliminary data.</text>
</comment>
<name>A0A7W7RJH4_9ACTN</name>
<evidence type="ECO:0000313" key="1">
    <source>
        <dbReference type="EMBL" id="MBB4933122.1"/>
    </source>
</evidence>
<dbReference type="RefSeq" id="WP_184580787.1">
    <property type="nucleotide sequence ID" value="NZ_JACHJT010000001.1"/>
</dbReference>
<sequence>MATLAVLALLLMAGGVWGIIWLSSASGEYQAAPGCEVGQTSALDSLVSDYETDLDQPIKGLSEDWREGHECRWVTPEDGSEIPSAARMAIVHNSDHSKGDGEDEATSALREAAEGNSATAIDDLGDRALSWTETQSDFGWGCVGVQLSNLFVLSCYTAAVDFQASQSIPDEEAIAGAEELARETTRQIEDGDF</sequence>
<dbReference type="EMBL" id="JACHJT010000001">
    <property type="protein sequence ID" value="MBB4933122.1"/>
    <property type="molecule type" value="Genomic_DNA"/>
</dbReference>
<dbReference type="AlphaFoldDB" id="A0A7W7RJH4"/>
<dbReference type="Proteomes" id="UP000523007">
    <property type="component" value="Unassembled WGS sequence"/>
</dbReference>
<reference evidence="1 2" key="1">
    <citation type="submission" date="2020-08" db="EMBL/GenBank/DDBJ databases">
        <title>Sequencing the genomes of 1000 actinobacteria strains.</title>
        <authorList>
            <person name="Klenk H.-P."/>
        </authorList>
    </citation>
    <scope>NUCLEOTIDE SEQUENCE [LARGE SCALE GENOMIC DNA]</scope>
    <source>
        <strain evidence="1 2">DSM 102030</strain>
    </source>
</reference>
<evidence type="ECO:0008006" key="3">
    <source>
        <dbReference type="Google" id="ProtNLM"/>
    </source>
</evidence>